<keyword evidence="4" id="KW-1185">Reference proteome</keyword>
<dbReference type="RefSeq" id="WP_052701082.1">
    <property type="nucleotide sequence ID" value="NZ_BAABDR010000070.1"/>
</dbReference>
<dbReference type="SUPFAM" id="SSF51430">
    <property type="entry name" value="NAD(P)-linked oxidoreductase"/>
    <property type="match status" value="1"/>
</dbReference>
<proteinExistence type="predicted"/>
<dbReference type="Pfam" id="PF00248">
    <property type="entry name" value="Aldo_ket_red"/>
    <property type="match status" value="1"/>
</dbReference>
<reference evidence="2" key="1">
    <citation type="submission" date="2014-05" db="EMBL/GenBank/DDBJ databases">
        <authorList>
            <person name="Horn Fabian"/>
        </authorList>
    </citation>
    <scope>NUCLEOTIDE SEQUENCE</scope>
</reference>
<evidence type="ECO:0000313" key="3">
    <source>
        <dbReference type="EMBL" id="MBP2068502.1"/>
    </source>
</evidence>
<accession>A0A060ZAZ1</accession>
<protein>
    <submittedName>
        <fullName evidence="2">Aldo/keto reductase</fullName>
    </submittedName>
    <submittedName>
        <fullName evidence="3">Aryl-alcohol dehydrogenase-like predicted oxidoreductase</fullName>
    </submittedName>
</protein>
<gene>
    <name evidence="3" type="ORF">J2Z30_009583</name>
    <name evidence="2" type="ORF">SIRAN191</name>
</gene>
<dbReference type="CDD" id="cd19086">
    <property type="entry name" value="AKR_AKR11C1"/>
    <property type="match status" value="1"/>
</dbReference>
<sequence>MRSTPFPRSGEPISKLGFGTMGFAGWFGDHEESDWIDSLLYALDRGVSFIDTARAYGNSERIVGKALRQWSGQRPYVATKIESLAGPRGWGTPVAPEDAYPPGHVRAGALRSLTELALDHVDLVQLHIWWPTWGVTGYWMDELRQLKEDGLVRHIGVSIPDHRCDMALPLVESGLIDSVQSIINIFDPLALDNLLPACQRHDVAVVARCVLDEGGLTGTLTEDTAFDEDDYRHRYFDDIVPRSVYLKKVDALRQYVPAYAGSLAALALKFVIQSPGVTTAISSMHVRAYCEENIAALEEPALPAEVFDRLRFKHRFIKNFNETKIFAE</sequence>
<dbReference type="PANTHER" id="PTHR43312">
    <property type="entry name" value="D-THREO-ALDOSE 1-DEHYDROGENASE"/>
    <property type="match status" value="1"/>
</dbReference>
<dbReference type="HOGENOM" id="CLU_023205_2_3_11"/>
<evidence type="ECO:0000259" key="1">
    <source>
        <dbReference type="Pfam" id="PF00248"/>
    </source>
</evidence>
<feature type="domain" description="NADP-dependent oxidoreductase" evidence="1">
    <location>
        <begin position="15"/>
        <end position="311"/>
    </location>
</feature>
<name>A0A060ZAZ1_9ACTN</name>
<evidence type="ECO:0000313" key="4">
    <source>
        <dbReference type="Proteomes" id="UP000756710"/>
    </source>
</evidence>
<dbReference type="PANTHER" id="PTHR43312:SF1">
    <property type="entry name" value="NADP-DEPENDENT OXIDOREDUCTASE DOMAIN-CONTAINING PROTEIN"/>
    <property type="match status" value="1"/>
</dbReference>
<dbReference type="EMBL" id="JAGGLR010000043">
    <property type="protein sequence ID" value="MBP2068502.1"/>
    <property type="molecule type" value="Genomic_DNA"/>
</dbReference>
<dbReference type="AlphaFoldDB" id="A0A060ZAZ1"/>
<dbReference type="InterPro" id="IPR036812">
    <property type="entry name" value="NAD(P)_OxRdtase_dom_sf"/>
</dbReference>
<dbReference type="EMBL" id="LK022848">
    <property type="protein sequence ID" value="CDR01211.1"/>
    <property type="molecule type" value="Genomic_DNA"/>
</dbReference>
<dbReference type="InterPro" id="IPR053135">
    <property type="entry name" value="AKR2_Oxidoreductase"/>
</dbReference>
<dbReference type="Gene3D" id="3.20.20.100">
    <property type="entry name" value="NADP-dependent oxidoreductase domain"/>
    <property type="match status" value="1"/>
</dbReference>
<dbReference type="InterPro" id="IPR023210">
    <property type="entry name" value="NADP_OxRdtase_dom"/>
</dbReference>
<organism evidence="2">
    <name type="scientific">Streptomyces iranensis</name>
    <dbReference type="NCBI Taxonomy" id="576784"/>
    <lineage>
        <taxon>Bacteria</taxon>
        <taxon>Bacillati</taxon>
        <taxon>Actinomycetota</taxon>
        <taxon>Actinomycetes</taxon>
        <taxon>Kitasatosporales</taxon>
        <taxon>Streptomycetaceae</taxon>
        <taxon>Streptomyces</taxon>
        <taxon>Streptomyces violaceusniger group</taxon>
    </lineage>
</organism>
<dbReference type="Proteomes" id="UP000756710">
    <property type="component" value="Unassembled WGS sequence"/>
</dbReference>
<evidence type="ECO:0000313" key="2">
    <source>
        <dbReference type="EMBL" id="CDR01211.1"/>
    </source>
</evidence>
<reference evidence="3 4" key="2">
    <citation type="submission" date="2021-03" db="EMBL/GenBank/DDBJ databases">
        <title>Genomic Encyclopedia of Type Strains, Phase IV (KMG-IV): sequencing the most valuable type-strain genomes for metagenomic binning, comparative biology and taxonomic classification.</title>
        <authorList>
            <person name="Goeker M."/>
        </authorList>
    </citation>
    <scope>NUCLEOTIDE SEQUENCE [LARGE SCALE GENOMIC DNA]</scope>
    <source>
        <strain evidence="3 4">DSM 41954</strain>
    </source>
</reference>